<evidence type="ECO:0000313" key="3">
    <source>
        <dbReference type="Proteomes" id="UP000178490"/>
    </source>
</evidence>
<feature type="transmembrane region" description="Helical" evidence="1">
    <location>
        <begin position="169"/>
        <end position="188"/>
    </location>
</feature>
<dbReference type="Proteomes" id="UP000178490">
    <property type="component" value="Unassembled WGS sequence"/>
</dbReference>
<feature type="transmembrane region" description="Helical" evidence="1">
    <location>
        <begin position="38"/>
        <end position="56"/>
    </location>
</feature>
<keyword evidence="1" id="KW-0812">Transmembrane</keyword>
<feature type="transmembrane region" description="Helical" evidence="1">
    <location>
        <begin position="62"/>
        <end position="82"/>
    </location>
</feature>
<organism evidence="2 3">
    <name type="scientific">Candidatus Magasanikbacteria bacterium RIFOXYD2_FULL_36_9</name>
    <dbReference type="NCBI Taxonomy" id="1798707"/>
    <lineage>
        <taxon>Bacteria</taxon>
        <taxon>Candidatus Magasanikiibacteriota</taxon>
    </lineage>
</organism>
<reference evidence="2 3" key="1">
    <citation type="journal article" date="2016" name="Nat. Commun.">
        <title>Thousands of microbial genomes shed light on interconnected biogeochemical processes in an aquifer system.</title>
        <authorList>
            <person name="Anantharaman K."/>
            <person name="Brown C.T."/>
            <person name="Hug L.A."/>
            <person name="Sharon I."/>
            <person name="Castelle C.J."/>
            <person name="Probst A.J."/>
            <person name="Thomas B.C."/>
            <person name="Singh A."/>
            <person name="Wilkins M.J."/>
            <person name="Karaoz U."/>
            <person name="Brodie E.L."/>
            <person name="Williams K.H."/>
            <person name="Hubbard S.S."/>
            <person name="Banfield J.F."/>
        </authorList>
    </citation>
    <scope>NUCLEOTIDE SEQUENCE [LARGE SCALE GENOMIC DNA]</scope>
</reference>
<feature type="transmembrane region" description="Helical" evidence="1">
    <location>
        <begin position="6"/>
        <end position="26"/>
    </location>
</feature>
<dbReference type="EMBL" id="MFRC01000007">
    <property type="protein sequence ID" value="OGH90129.1"/>
    <property type="molecule type" value="Genomic_DNA"/>
</dbReference>
<proteinExistence type="predicted"/>
<accession>A0A1F6P1T7</accession>
<dbReference type="AlphaFoldDB" id="A0A1F6P1T7"/>
<evidence type="ECO:0000256" key="1">
    <source>
        <dbReference type="SAM" id="Phobius"/>
    </source>
</evidence>
<protein>
    <submittedName>
        <fullName evidence="2">Uncharacterized protein</fullName>
    </submittedName>
</protein>
<comment type="caution">
    <text evidence="2">The sequence shown here is derived from an EMBL/GenBank/DDBJ whole genome shotgun (WGS) entry which is preliminary data.</text>
</comment>
<gene>
    <name evidence="2" type="ORF">A2537_03605</name>
</gene>
<feature type="transmembrane region" description="Helical" evidence="1">
    <location>
        <begin position="114"/>
        <end position="132"/>
    </location>
</feature>
<feature type="transmembrane region" description="Helical" evidence="1">
    <location>
        <begin position="89"/>
        <end position="108"/>
    </location>
</feature>
<evidence type="ECO:0000313" key="2">
    <source>
        <dbReference type="EMBL" id="OGH90129.1"/>
    </source>
</evidence>
<keyword evidence="1" id="KW-0472">Membrane</keyword>
<name>A0A1F6P1T7_9BACT</name>
<sequence>MEFQNIKNIIGIIAVLLTFVGYAPYVSDLLKGKTRPHIFSWLIWVISTSIIYALQVSAGAGLGSLVTLTVAIISLFIFIIGFKNGKKDIKIVDVLFLVLALLAIPLWLIVKQPVLSIILLSAIDMLGFAPTVRKSWNDPYSETLSFYIITTFRHGLSVVALAQYNIITVLFPVSWVVANALFSVVLIIRRKHFSKLS</sequence>
<keyword evidence="1" id="KW-1133">Transmembrane helix</keyword>